<dbReference type="RefSeq" id="XP_046116551.1">
    <property type="nucleotide sequence ID" value="XM_046263807.1"/>
</dbReference>
<comment type="caution">
    <text evidence="2">The sequence shown here is derived from an EMBL/GenBank/DDBJ whole genome shotgun (WGS) entry which is preliminary data.</text>
</comment>
<feature type="compositionally biased region" description="Polar residues" evidence="1">
    <location>
        <begin position="1"/>
        <end position="14"/>
    </location>
</feature>
<dbReference type="AlphaFoldDB" id="A0A9P8CMZ5"/>
<gene>
    <name evidence="2" type="ORF">F5Z01DRAFT_660122</name>
</gene>
<dbReference type="GeneID" id="70294710"/>
<feature type="compositionally biased region" description="Basic and acidic residues" evidence="1">
    <location>
        <begin position="181"/>
        <end position="204"/>
    </location>
</feature>
<evidence type="ECO:0000313" key="3">
    <source>
        <dbReference type="Proteomes" id="UP000887229"/>
    </source>
</evidence>
<proteinExistence type="predicted"/>
<protein>
    <submittedName>
        <fullName evidence="2">Uncharacterized protein</fullName>
    </submittedName>
</protein>
<feature type="region of interest" description="Disordered" evidence="1">
    <location>
        <begin position="1"/>
        <end position="140"/>
    </location>
</feature>
<dbReference type="EMBL" id="MU251261">
    <property type="protein sequence ID" value="KAG9252627.1"/>
    <property type="molecule type" value="Genomic_DNA"/>
</dbReference>
<accession>A0A9P8CMZ5</accession>
<evidence type="ECO:0000256" key="1">
    <source>
        <dbReference type="SAM" id="MobiDB-lite"/>
    </source>
</evidence>
<sequence length="204" mass="22280">MASGKTGSTYSSQRAGKPTMAVEPQSPDDVYMSTTTDGSDAEPYVGNQRKRHQDGEHLLFNEDGYGNGLPGLFDAPVEDASPPAWATFRKSRQAPPASVPRKQPPSLKWRYEEDDDYSTVSESEKQPAQPAAAGGILSPAYDPAEAEMDARLDAKLAVQLRKEMKRRERMSTSSTLAARKTRMDGQKNATKGDYEQGHVADAEV</sequence>
<feature type="region of interest" description="Disordered" evidence="1">
    <location>
        <begin position="163"/>
        <end position="204"/>
    </location>
</feature>
<reference evidence="2" key="1">
    <citation type="journal article" date="2021" name="IMA Fungus">
        <title>Genomic characterization of three marine fungi, including Emericellopsis atlantica sp. nov. with signatures of a generalist lifestyle and marine biomass degradation.</title>
        <authorList>
            <person name="Hagestad O.C."/>
            <person name="Hou L."/>
            <person name="Andersen J.H."/>
            <person name="Hansen E.H."/>
            <person name="Altermark B."/>
            <person name="Li C."/>
            <person name="Kuhnert E."/>
            <person name="Cox R.J."/>
            <person name="Crous P.W."/>
            <person name="Spatafora J.W."/>
            <person name="Lail K."/>
            <person name="Amirebrahimi M."/>
            <person name="Lipzen A."/>
            <person name="Pangilinan J."/>
            <person name="Andreopoulos W."/>
            <person name="Hayes R.D."/>
            <person name="Ng V."/>
            <person name="Grigoriev I.V."/>
            <person name="Jackson S.A."/>
            <person name="Sutton T.D.S."/>
            <person name="Dobson A.D.W."/>
            <person name="Rama T."/>
        </authorList>
    </citation>
    <scope>NUCLEOTIDE SEQUENCE</scope>
    <source>
        <strain evidence="2">TS7</strain>
    </source>
</reference>
<dbReference type="Proteomes" id="UP000887229">
    <property type="component" value="Unassembled WGS sequence"/>
</dbReference>
<name>A0A9P8CMZ5_9HYPO</name>
<keyword evidence="3" id="KW-1185">Reference proteome</keyword>
<evidence type="ECO:0000313" key="2">
    <source>
        <dbReference type="EMBL" id="KAG9252627.1"/>
    </source>
</evidence>
<organism evidence="2 3">
    <name type="scientific">Emericellopsis atlantica</name>
    <dbReference type="NCBI Taxonomy" id="2614577"/>
    <lineage>
        <taxon>Eukaryota</taxon>
        <taxon>Fungi</taxon>
        <taxon>Dikarya</taxon>
        <taxon>Ascomycota</taxon>
        <taxon>Pezizomycotina</taxon>
        <taxon>Sordariomycetes</taxon>
        <taxon>Hypocreomycetidae</taxon>
        <taxon>Hypocreales</taxon>
        <taxon>Bionectriaceae</taxon>
        <taxon>Emericellopsis</taxon>
    </lineage>
</organism>